<reference evidence="4 5" key="1">
    <citation type="submission" date="2019-03" db="EMBL/GenBank/DDBJ databases">
        <title>Genomic Encyclopedia of Type Strains, Phase IV (KMG-IV): sequencing the most valuable type-strain genomes for metagenomic binning, comparative biology and taxonomic classification.</title>
        <authorList>
            <person name="Goeker M."/>
        </authorList>
    </citation>
    <scope>NUCLEOTIDE SEQUENCE [LARGE SCALE GENOMIC DNA]</scope>
    <source>
        <strain evidence="4 5">DSM 45765</strain>
    </source>
</reference>
<dbReference type="GO" id="GO:0005886">
    <property type="term" value="C:plasma membrane"/>
    <property type="evidence" value="ECO:0007669"/>
    <property type="project" value="TreeGrafter"/>
</dbReference>
<sequence length="339" mass="37486">MSGLLLWTERRVLVADRVKHGDVEPGYFMTVHNQPDDVEAFRRFQHEVIDEFRGNGGVVGGAFDGSDLLLLTSLGARTGRAHTTPLGYLDIDERRVVIASAGGSSRNPDWFHNITANPTVTIEAGSETYRAVASAVPADDRDAVWAQVTAREPGYAEYQRNTTRHIPIVVLQRIPAATELDRARGLGEFIVEVHRWLSAELIGLLEQLDHIIASEDTSTPIIPPERDIHTQLRAHCLTFCEALELHHDGEDAGAFPLLADSYPGLAPTLKRLSDEHIVVARAGREIRELVEAYRPRHGDPGELRRRIAELAATLEAHFAYEERTIAEALDSIAPAPTVE</sequence>
<dbReference type="CDD" id="cd12108">
    <property type="entry name" value="Hr-like"/>
    <property type="match status" value="1"/>
</dbReference>
<protein>
    <submittedName>
        <fullName evidence="4">Deazaflavin-dependent oxidoreductase (Nitroreductase family)</fullName>
    </submittedName>
</protein>
<keyword evidence="5" id="KW-1185">Reference proteome</keyword>
<gene>
    <name evidence="4" type="ORF">EV191_10448</name>
</gene>
<feature type="domain" description="Hemerythrin-like" evidence="3">
    <location>
        <begin position="190"/>
        <end position="328"/>
    </location>
</feature>
<dbReference type="Pfam" id="PF04075">
    <property type="entry name" value="F420H2_quin_red"/>
    <property type="match status" value="1"/>
</dbReference>
<dbReference type="Pfam" id="PF01814">
    <property type="entry name" value="Hemerythrin"/>
    <property type="match status" value="1"/>
</dbReference>
<dbReference type="InterPro" id="IPR012349">
    <property type="entry name" value="Split_barrel_FMN-bd"/>
</dbReference>
<comment type="caution">
    <text evidence="4">The sequence shown here is derived from an EMBL/GenBank/DDBJ whole genome shotgun (WGS) entry which is preliminary data.</text>
</comment>
<dbReference type="NCBIfam" id="TIGR00026">
    <property type="entry name" value="hi_GC_TIGR00026"/>
    <property type="match status" value="1"/>
</dbReference>
<comment type="similarity">
    <text evidence="1">Belongs to the F420H(2)-dependent quinone reductase family.</text>
</comment>
<dbReference type="PANTHER" id="PTHR39428:SF1">
    <property type="entry name" value="F420H(2)-DEPENDENT QUINONE REDUCTASE RV1261C"/>
    <property type="match status" value="1"/>
</dbReference>
<evidence type="ECO:0000256" key="1">
    <source>
        <dbReference type="ARBA" id="ARBA00008710"/>
    </source>
</evidence>
<dbReference type="Gene3D" id="2.30.110.10">
    <property type="entry name" value="Electron Transport, Fmn-binding Protein, Chain A"/>
    <property type="match status" value="1"/>
</dbReference>
<dbReference type="Gene3D" id="1.20.120.520">
    <property type="entry name" value="nmb1532 protein domain like"/>
    <property type="match status" value="1"/>
</dbReference>
<evidence type="ECO:0000313" key="4">
    <source>
        <dbReference type="EMBL" id="TCP53481.1"/>
    </source>
</evidence>
<comment type="catalytic activity">
    <reaction evidence="2">
        <text>oxidized coenzyme F420-(gamma-L-Glu)(n) + a quinol + H(+) = reduced coenzyme F420-(gamma-L-Glu)(n) + a quinone</text>
        <dbReference type="Rhea" id="RHEA:39663"/>
        <dbReference type="Rhea" id="RHEA-COMP:12939"/>
        <dbReference type="Rhea" id="RHEA-COMP:14378"/>
        <dbReference type="ChEBI" id="CHEBI:15378"/>
        <dbReference type="ChEBI" id="CHEBI:24646"/>
        <dbReference type="ChEBI" id="CHEBI:132124"/>
        <dbReference type="ChEBI" id="CHEBI:133980"/>
        <dbReference type="ChEBI" id="CHEBI:139511"/>
    </reaction>
</comment>
<evidence type="ECO:0000313" key="5">
    <source>
        <dbReference type="Proteomes" id="UP000294911"/>
    </source>
</evidence>
<proteinExistence type="inferred from homology"/>
<evidence type="ECO:0000256" key="2">
    <source>
        <dbReference type="ARBA" id="ARBA00049106"/>
    </source>
</evidence>
<accession>A0A4R2R1Y6</accession>
<dbReference type="GO" id="GO:0070967">
    <property type="term" value="F:coenzyme F420 binding"/>
    <property type="evidence" value="ECO:0007669"/>
    <property type="project" value="TreeGrafter"/>
</dbReference>
<name>A0A4R2R1Y6_9PSEU</name>
<dbReference type="InterPro" id="IPR004378">
    <property type="entry name" value="F420H2_quin_Rdtase"/>
</dbReference>
<evidence type="ECO:0000259" key="3">
    <source>
        <dbReference type="Pfam" id="PF01814"/>
    </source>
</evidence>
<dbReference type="Proteomes" id="UP000294911">
    <property type="component" value="Unassembled WGS sequence"/>
</dbReference>
<organism evidence="4 5">
    <name type="scientific">Tamaricihabitans halophyticus</name>
    <dbReference type="NCBI Taxonomy" id="1262583"/>
    <lineage>
        <taxon>Bacteria</taxon>
        <taxon>Bacillati</taxon>
        <taxon>Actinomycetota</taxon>
        <taxon>Actinomycetes</taxon>
        <taxon>Pseudonocardiales</taxon>
        <taxon>Pseudonocardiaceae</taxon>
        <taxon>Tamaricihabitans</taxon>
    </lineage>
</organism>
<dbReference type="AlphaFoldDB" id="A0A4R2R1Y6"/>
<dbReference type="SUPFAM" id="SSF50475">
    <property type="entry name" value="FMN-binding split barrel"/>
    <property type="match status" value="1"/>
</dbReference>
<dbReference type="InterPro" id="IPR012312">
    <property type="entry name" value="Hemerythrin-like"/>
</dbReference>
<dbReference type="GO" id="GO:0016491">
    <property type="term" value="F:oxidoreductase activity"/>
    <property type="evidence" value="ECO:0007669"/>
    <property type="project" value="InterPro"/>
</dbReference>
<dbReference type="PANTHER" id="PTHR39428">
    <property type="entry name" value="F420H(2)-DEPENDENT QUINONE REDUCTASE RV1261C"/>
    <property type="match status" value="1"/>
</dbReference>
<dbReference type="EMBL" id="SLXQ01000004">
    <property type="protein sequence ID" value="TCP53481.1"/>
    <property type="molecule type" value="Genomic_DNA"/>
</dbReference>